<protein>
    <submittedName>
        <fullName evidence="1">Glycosyltransferase family 1 protein</fullName>
    </submittedName>
</protein>
<proteinExistence type="predicted"/>
<dbReference type="Proteomes" id="UP001497680">
    <property type="component" value="Unassembled WGS sequence"/>
</dbReference>
<name>A0ACC0D845_9PEZI</name>
<reference evidence="1 2" key="1">
    <citation type="journal article" date="2022" name="New Phytol.">
        <title>Ecological generalism drives hyperdiversity of secondary metabolite gene clusters in xylarialean endophytes.</title>
        <authorList>
            <person name="Franco M.E.E."/>
            <person name="Wisecaver J.H."/>
            <person name="Arnold A.E."/>
            <person name="Ju Y.M."/>
            <person name="Slot J.C."/>
            <person name="Ahrendt S."/>
            <person name="Moore L.P."/>
            <person name="Eastman K.E."/>
            <person name="Scott K."/>
            <person name="Konkel Z."/>
            <person name="Mondo S.J."/>
            <person name="Kuo A."/>
            <person name="Hayes R.D."/>
            <person name="Haridas S."/>
            <person name="Andreopoulos B."/>
            <person name="Riley R."/>
            <person name="LaButti K."/>
            <person name="Pangilinan J."/>
            <person name="Lipzen A."/>
            <person name="Amirebrahimi M."/>
            <person name="Yan J."/>
            <person name="Adam C."/>
            <person name="Keymanesh K."/>
            <person name="Ng V."/>
            <person name="Louie K."/>
            <person name="Northen T."/>
            <person name="Drula E."/>
            <person name="Henrissat B."/>
            <person name="Hsieh H.M."/>
            <person name="Youens-Clark K."/>
            <person name="Lutzoni F."/>
            <person name="Miadlikowska J."/>
            <person name="Eastwood D.C."/>
            <person name="Hamelin R.C."/>
            <person name="Grigoriev I.V."/>
            <person name="U'Ren J.M."/>
        </authorList>
    </citation>
    <scope>NUCLEOTIDE SEQUENCE [LARGE SCALE GENOMIC DNA]</scope>
    <source>
        <strain evidence="1 2">ER1909</strain>
    </source>
</reference>
<keyword evidence="2" id="KW-1185">Reference proteome</keyword>
<organism evidence="1 2">
    <name type="scientific">Hypoxylon rubiginosum</name>
    <dbReference type="NCBI Taxonomy" id="110542"/>
    <lineage>
        <taxon>Eukaryota</taxon>
        <taxon>Fungi</taxon>
        <taxon>Dikarya</taxon>
        <taxon>Ascomycota</taxon>
        <taxon>Pezizomycotina</taxon>
        <taxon>Sordariomycetes</taxon>
        <taxon>Xylariomycetidae</taxon>
        <taxon>Xylariales</taxon>
        <taxon>Hypoxylaceae</taxon>
        <taxon>Hypoxylon</taxon>
    </lineage>
</organism>
<evidence type="ECO:0000313" key="2">
    <source>
        <dbReference type="Proteomes" id="UP001497680"/>
    </source>
</evidence>
<accession>A0ACC0D845</accession>
<sequence length="389" mass="43216">MAAQPQRSREGQGGPGANNDSNPTEAFSSGAQLSGNNNNPFPPRIETAEEALSSIAGSTTNNPKLPASFLREPQRTVAEMEADRQRVLDADFFTHTFRTADLLLEALCDTLKDSANAWNGVLFGIVFIFAIRFPLFSALVFPVLFVLVRHRVMVVSRRFPKNIGGATGRLERGAFGNFLFICGSGGHTNEMLRMLERSLRSEEIGHRRWAIGADDPLSVTKVLAFEKRLGRHHRRHGIDVSTFNLVSFNRARRVHQSFISAWTTAAKCLCDVVEILIVPPSAYRPSFLFPNVIVTDGPGTGFVFLLTAHLLKLFWIVPEPYMKTVYIESWARVNTLSLSARLVKFFGLADVFVVQHHQLDGHNSTPNMVAMPTVPHVRLPQSRGPREGV</sequence>
<gene>
    <name evidence="1" type="ORF">F4821DRAFT_69414</name>
</gene>
<evidence type="ECO:0000313" key="1">
    <source>
        <dbReference type="EMBL" id="KAI6088909.1"/>
    </source>
</evidence>
<comment type="caution">
    <text evidence="1">The sequence shown here is derived from an EMBL/GenBank/DDBJ whole genome shotgun (WGS) entry which is preliminary data.</text>
</comment>
<dbReference type="EMBL" id="MU394298">
    <property type="protein sequence ID" value="KAI6088909.1"/>
    <property type="molecule type" value="Genomic_DNA"/>
</dbReference>